<keyword evidence="1" id="KW-0812">Transmembrane</keyword>
<evidence type="ECO:0000256" key="1">
    <source>
        <dbReference type="SAM" id="Phobius"/>
    </source>
</evidence>
<comment type="caution">
    <text evidence="2">The sequence shown here is derived from an EMBL/GenBank/DDBJ whole genome shotgun (WGS) entry which is preliminary data.</text>
</comment>
<evidence type="ECO:0000313" key="3">
    <source>
        <dbReference type="Proteomes" id="UP001291653"/>
    </source>
</evidence>
<evidence type="ECO:0000313" key="2">
    <source>
        <dbReference type="EMBL" id="GLF97908.1"/>
    </source>
</evidence>
<reference evidence="2 3" key="1">
    <citation type="submission" date="2022-10" db="EMBL/GenBank/DDBJ databases">
        <title>Draft genome sequence of Streptomyces sp. YSPA8.</title>
        <authorList>
            <person name="Moriuchi R."/>
            <person name="Dohra H."/>
            <person name="Yamamura H."/>
            <person name="Kodani S."/>
        </authorList>
    </citation>
    <scope>NUCLEOTIDE SEQUENCE [LARGE SCALE GENOMIC DNA]</scope>
    <source>
        <strain evidence="2 3">YSPA8</strain>
    </source>
</reference>
<feature type="transmembrane region" description="Helical" evidence="1">
    <location>
        <begin position="15"/>
        <end position="36"/>
    </location>
</feature>
<organism evidence="2 3">
    <name type="scientific">Streptomyces yaizuensis</name>
    <dbReference type="NCBI Taxonomy" id="2989713"/>
    <lineage>
        <taxon>Bacteria</taxon>
        <taxon>Bacillati</taxon>
        <taxon>Actinomycetota</taxon>
        <taxon>Actinomycetes</taxon>
        <taxon>Kitasatosporales</taxon>
        <taxon>Streptomycetaceae</taxon>
        <taxon>Streptomyces</taxon>
    </lineage>
</organism>
<keyword evidence="3" id="KW-1185">Reference proteome</keyword>
<keyword evidence="1" id="KW-1133">Transmembrane helix</keyword>
<dbReference type="Proteomes" id="UP001291653">
    <property type="component" value="Unassembled WGS sequence"/>
</dbReference>
<protein>
    <submittedName>
        <fullName evidence="2">Uncharacterized protein</fullName>
    </submittedName>
</protein>
<name>A0ABQ5P5N5_9ACTN</name>
<accession>A0ABQ5P5N5</accession>
<dbReference type="RefSeq" id="WP_323449890.1">
    <property type="nucleotide sequence ID" value="NZ_BSBI01000012.1"/>
</dbReference>
<proteinExistence type="predicted"/>
<keyword evidence="1" id="KW-0472">Membrane</keyword>
<dbReference type="EMBL" id="BSBI01000012">
    <property type="protein sequence ID" value="GLF97908.1"/>
    <property type="molecule type" value="Genomic_DNA"/>
</dbReference>
<gene>
    <name evidence="2" type="ORF">SYYSPA8_26445</name>
</gene>
<sequence>MFTEEWWNVWWPWMLLWLLTAAGLAALVALAAVFLLTRGRRGRDRTLTYSICFYLHDRSVMDHYQMRNHTAALRKEVEQRTSDSSDGTIRAKVFGVSAGSGKKDNKEIVSRYLEVAEPITVIGVIMDVLEAGDAIVHVDLVNQSVRRNAALANAQAATGRPGPAPGLVRLRDIEDFVLIRGRFRKISESADSTVLLAPYGDPEDPSSGPRVRVTCATEGLRNEVPRGTFSARCLGKVQDWNAADAVLEVQAMAIFR</sequence>